<dbReference type="AlphaFoldDB" id="A0A380QB26"/>
<evidence type="ECO:0000313" key="2">
    <source>
        <dbReference type="Proteomes" id="UP000255087"/>
    </source>
</evidence>
<reference evidence="1 2" key="1">
    <citation type="submission" date="2018-06" db="EMBL/GenBank/DDBJ databases">
        <authorList>
            <consortium name="Pathogen Informatics"/>
            <person name="Doyle S."/>
        </authorList>
    </citation>
    <scope>NUCLEOTIDE SEQUENCE [LARGE SCALE GENOMIC DNA]</scope>
    <source>
        <strain evidence="1 2">NCTC8580</strain>
    </source>
</reference>
<organism evidence="1 2">
    <name type="scientific">Yersinia pseudotuberculosis</name>
    <dbReference type="NCBI Taxonomy" id="633"/>
    <lineage>
        <taxon>Bacteria</taxon>
        <taxon>Pseudomonadati</taxon>
        <taxon>Pseudomonadota</taxon>
        <taxon>Gammaproteobacteria</taxon>
        <taxon>Enterobacterales</taxon>
        <taxon>Yersiniaceae</taxon>
        <taxon>Yersinia</taxon>
    </lineage>
</organism>
<dbReference type="Pfam" id="PF06092">
    <property type="entry name" value="DUF943"/>
    <property type="match status" value="1"/>
</dbReference>
<protein>
    <submittedName>
        <fullName evidence="1">Putative entero membrane protein</fullName>
    </submittedName>
</protein>
<evidence type="ECO:0000313" key="1">
    <source>
        <dbReference type="EMBL" id="SUP84721.1"/>
    </source>
</evidence>
<sequence>MRLAVVVMIIRNKKNLSLLLSLTISALVYFLWVEYRPVKIIAVHQRNNYSDVLVENFPITDSGKIAWWMKNKSMLAEKYKIPKPASYGSFTIIFWDFGDGYQEEGKYDRLCFDDMKTTENCIDKNSFLTVRNTHDNRVFFIVDNGKYLLQESNKVIKVRE</sequence>
<dbReference type="EMBL" id="UHJC01000001">
    <property type="protein sequence ID" value="SUP84721.1"/>
    <property type="molecule type" value="Genomic_DNA"/>
</dbReference>
<accession>A0A380QB26</accession>
<proteinExistence type="predicted"/>
<dbReference type="Proteomes" id="UP000255087">
    <property type="component" value="Unassembled WGS sequence"/>
</dbReference>
<gene>
    <name evidence="1" type="ORF">NCTC8580_03203</name>
</gene>
<dbReference type="InterPro" id="IPR010351">
    <property type="entry name" value="DUF943"/>
</dbReference>
<name>A0A380QB26_YERPU</name>